<dbReference type="Gene3D" id="3.90.940.10">
    <property type="match status" value="1"/>
</dbReference>
<comment type="subcellular location">
    <subcellularLocation>
        <location evidence="3">Cytoplasm</location>
    </subcellularLocation>
</comment>
<keyword evidence="3" id="KW-0808">Transferase</keyword>
<dbReference type="GO" id="GO:0003899">
    <property type="term" value="F:DNA-directed RNA polymerase activity"/>
    <property type="evidence" value="ECO:0007669"/>
    <property type="project" value="UniProtKB-UniRule"/>
</dbReference>
<evidence type="ECO:0000313" key="5">
    <source>
        <dbReference type="EMBL" id="RLE52814.1"/>
    </source>
</evidence>
<proteinExistence type="inferred from homology"/>
<dbReference type="InterPro" id="IPR020708">
    <property type="entry name" value="DNA-dir_RNA_polK_14-18kDa_CS"/>
</dbReference>
<dbReference type="EMBL" id="QMQV01000012">
    <property type="protein sequence ID" value="RLE50142.1"/>
    <property type="molecule type" value="Genomic_DNA"/>
</dbReference>
<keyword evidence="2 3" id="KW-0804">Transcription</keyword>
<dbReference type="NCBIfam" id="NF002208">
    <property type="entry name" value="PRK01099.1-3"/>
    <property type="match status" value="1"/>
</dbReference>
<dbReference type="SUPFAM" id="SSF63562">
    <property type="entry name" value="RPB6/omega subunit-like"/>
    <property type="match status" value="1"/>
</dbReference>
<comment type="similarity">
    <text evidence="3">Belongs to the archaeal Rpo6/eukaryotic RPB6 RNA polymerase subunit family.</text>
</comment>
<dbReference type="InterPro" id="IPR006110">
    <property type="entry name" value="Pol_omega/Rpo6/RPB6"/>
</dbReference>
<evidence type="ECO:0000256" key="3">
    <source>
        <dbReference type="HAMAP-Rule" id="MF_00192"/>
    </source>
</evidence>
<evidence type="ECO:0000313" key="6">
    <source>
        <dbReference type="Proteomes" id="UP000272051"/>
    </source>
</evidence>
<name>A0A497ESY1_9CREN</name>
<dbReference type="GO" id="GO:0003677">
    <property type="term" value="F:DNA binding"/>
    <property type="evidence" value="ECO:0007669"/>
    <property type="project" value="UniProtKB-UniRule"/>
</dbReference>
<dbReference type="AlphaFoldDB" id="A0A497ESY1"/>
<evidence type="ECO:0000313" key="7">
    <source>
        <dbReference type="Proteomes" id="UP000278475"/>
    </source>
</evidence>
<dbReference type="InterPro" id="IPR036161">
    <property type="entry name" value="RPB6/omega-like_sf"/>
</dbReference>
<dbReference type="GO" id="GO:0006366">
    <property type="term" value="P:transcription by RNA polymerase II"/>
    <property type="evidence" value="ECO:0007669"/>
    <property type="project" value="TreeGrafter"/>
</dbReference>
<dbReference type="SMART" id="SM01409">
    <property type="entry name" value="RNA_pol_Rpb6"/>
    <property type="match status" value="1"/>
</dbReference>
<evidence type="ECO:0000256" key="2">
    <source>
        <dbReference type="ARBA" id="ARBA00023163"/>
    </source>
</evidence>
<organism evidence="4 7">
    <name type="scientific">Thermoproteota archaeon</name>
    <dbReference type="NCBI Taxonomy" id="2056631"/>
    <lineage>
        <taxon>Archaea</taxon>
        <taxon>Thermoproteota</taxon>
    </lineage>
</organism>
<comment type="catalytic activity">
    <reaction evidence="3">
        <text>RNA(n) + a ribonucleoside 5'-triphosphate = RNA(n+1) + diphosphate</text>
        <dbReference type="Rhea" id="RHEA:21248"/>
        <dbReference type="Rhea" id="RHEA-COMP:14527"/>
        <dbReference type="Rhea" id="RHEA-COMP:17342"/>
        <dbReference type="ChEBI" id="CHEBI:33019"/>
        <dbReference type="ChEBI" id="CHEBI:61557"/>
        <dbReference type="ChEBI" id="CHEBI:140395"/>
        <dbReference type="EC" id="2.7.7.6"/>
    </reaction>
</comment>
<sequence length="98" mass="11183">MYLELAKALSNQLSAIEERIKIGPPELTRFERARVIGARALQISMGAPILVDYPKELTSPLEIAEYELKLGVLPITIRRRLPDGRYQDIPLRWLLRAS</sequence>
<dbReference type="EC" id="2.7.7.6" evidence="3"/>
<comment type="caution">
    <text evidence="4">The sequence shown here is derived from an EMBL/GenBank/DDBJ whole genome shotgun (WGS) entry which is preliminary data.</text>
</comment>
<keyword evidence="3" id="KW-0548">Nucleotidyltransferase</keyword>
<dbReference type="PANTHER" id="PTHR47227">
    <property type="entry name" value="DNA-DIRECTED RNA POLYMERASE SUBUNIT K"/>
    <property type="match status" value="1"/>
</dbReference>
<accession>A0A497ESY1</accession>
<dbReference type="GO" id="GO:0042797">
    <property type="term" value="P:tRNA transcription by RNA polymerase III"/>
    <property type="evidence" value="ECO:0007669"/>
    <property type="project" value="TreeGrafter"/>
</dbReference>
<dbReference type="GO" id="GO:0000428">
    <property type="term" value="C:DNA-directed RNA polymerase complex"/>
    <property type="evidence" value="ECO:0007669"/>
    <property type="project" value="UniProtKB-KW"/>
</dbReference>
<comment type="function">
    <text evidence="3">DNA-dependent RNA polymerase (RNAP) catalyzes the transcription of DNA into RNA using the four ribonucleoside triphosphates as substrates.</text>
</comment>
<dbReference type="NCBIfam" id="NF002207">
    <property type="entry name" value="PRK01099.1-2"/>
    <property type="match status" value="1"/>
</dbReference>
<dbReference type="PROSITE" id="PS01111">
    <property type="entry name" value="RNA_POL_K_14KD"/>
    <property type="match status" value="1"/>
</dbReference>
<dbReference type="Proteomes" id="UP000278475">
    <property type="component" value="Unassembled WGS sequence"/>
</dbReference>
<dbReference type="PIRSF" id="PIRSF000778">
    <property type="entry name" value="RpoK/RPB6"/>
    <property type="match status" value="1"/>
</dbReference>
<evidence type="ECO:0000313" key="4">
    <source>
        <dbReference type="EMBL" id="RLE50142.1"/>
    </source>
</evidence>
<gene>
    <name evidence="3" type="primary">rpo6</name>
    <name evidence="3" type="synonym">rpoK</name>
    <name evidence="4" type="ORF">DRJ31_02390</name>
    <name evidence="5" type="ORF">DRJ33_02730</name>
</gene>
<dbReference type="Proteomes" id="UP000272051">
    <property type="component" value="Unassembled WGS sequence"/>
</dbReference>
<dbReference type="GO" id="GO:0005737">
    <property type="term" value="C:cytoplasm"/>
    <property type="evidence" value="ECO:0007669"/>
    <property type="project" value="UniProtKB-SubCell"/>
</dbReference>
<dbReference type="Pfam" id="PF01192">
    <property type="entry name" value="RNA_pol_Rpb6"/>
    <property type="match status" value="1"/>
</dbReference>
<keyword evidence="1 3" id="KW-0240">DNA-directed RNA polymerase</keyword>
<evidence type="ECO:0000256" key="1">
    <source>
        <dbReference type="ARBA" id="ARBA00022478"/>
    </source>
</evidence>
<comment type="subunit">
    <text evidence="3">Part of the RNA polymerase complex.</text>
</comment>
<dbReference type="GO" id="GO:0006360">
    <property type="term" value="P:transcription by RNA polymerase I"/>
    <property type="evidence" value="ECO:0007669"/>
    <property type="project" value="TreeGrafter"/>
</dbReference>
<dbReference type="HAMAP" id="MF_00192">
    <property type="entry name" value="RNApol_arch_Rpo6"/>
    <property type="match status" value="1"/>
</dbReference>
<dbReference type="InterPro" id="IPR006111">
    <property type="entry name" value="Rpo6/Rpb6"/>
</dbReference>
<reference evidence="6 7" key="1">
    <citation type="submission" date="2018-06" db="EMBL/GenBank/DDBJ databases">
        <title>Extensive metabolic versatility and redundancy in microbially diverse, dynamic hydrothermal sediments.</title>
        <authorList>
            <person name="Dombrowski N."/>
            <person name="Teske A."/>
            <person name="Baker B.J."/>
        </authorList>
    </citation>
    <scope>NUCLEOTIDE SEQUENCE [LARGE SCALE GENOMIC DNA]</scope>
    <source>
        <strain evidence="5">B34_G17</strain>
        <strain evidence="4">B66_G16</strain>
    </source>
</reference>
<keyword evidence="3" id="KW-0963">Cytoplasm</keyword>
<protein>
    <recommendedName>
        <fullName evidence="3">DNA-directed RNA polymerase subunit Rpo6</fullName>
        <ecNumber evidence="3">2.7.7.6</ecNumber>
    </recommendedName>
    <alternativeName>
        <fullName evidence="3">DNA-directed RNA polymerase subunit K</fullName>
    </alternativeName>
</protein>
<dbReference type="PANTHER" id="PTHR47227:SF5">
    <property type="entry name" value="DNA-DIRECTED RNA POLYMERASES I, II, AND III SUBUNIT RPABC2"/>
    <property type="match status" value="1"/>
</dbReference>
<dbReference type="EMBL" id="QMQX01000034">
    <property type="protein sequence ID" value="RLE52814.1"/>
    <property type="molecule type" value="Genomic_DNA"/>
</dbReference>